<proteinExistence type="predicted"/>
<protein>
    <submittedName>
        <fullName evidence="1">Uncharacterized protein</fullName>
    </submittedName>
</protein>
<sequence>MAQEQSSKTKSKESVTSSKESKQQKKLQSSENGKMKDGVKENGEQKDEIDYDDEALLDSAASSGHKVSILGEESVHRGQWAGQFDFLMSMVAYAVGLGNVWRFPYLCYKNGGGSFLVVYALFFAFAAVPIFVMEVAVGQFLQRGAIDMWKMCPMFKGINLKYFLVGSIFGKFLFKSLNCRIFNDFGYREGTGYPRNFQGPIRDPTWLFS</sequence>
<reference evidence="1" key="1">
    <citation type="submission" date="2023-11" db="EMBL/GenBank/DDBJ databases">
        <authorList>
            <person name="Poullet M."/>
        </authorList>
    </citation>
    <scope>NUCLEOTIDE SEQUENCE</scope>
    <source>
        <strain evidence="1">E1834</strain>
    </source>
</reference>
<dbReference type="Proteomes" id="UP001497535">
    <property type="component" value="Unassembled WGS sequence"/>
</dbReference>
<organism evidence="1 2">
    <name type="scientific">Meloidogyne enterolobii</name>
    <name type="common">Root-knot nematode worm</name>
    <name type="synonym">Meloidogyne mayaguensis</name>
    <dbReference type="NCBI Taxonomy" id="390850"/>
    <lineage>
        <taxon>Eukaryota</taxon>
        <taxon>Metazoa</taxon>
        <taxon>Ecdysozoa</taxon>
        <taxon>Nematoda</taxon>
        <taxon>Chromadorea</taxon>
        <taxon>Rhabditida</taxon>
        <taxon>Tylenchina</taxon>
        <taxon>Tylenchomorpha</taxon>
        <taxon>Tylenchoidea</taxon>
        <taxon>Meloidogynidae</taxon>
        <taxon>Meloidogyninae</taxon>
        <taxon>Meloidogyne</taxon>
    </lineage>
</organism>
<accession>A0ACB0Y832</accession>
<keyword evidence="2" id="KW-1185">Reference proteome</keyword>
<evidence type="ECO:0000313" key="1">
    <source>
        <dbReference type="EMBL" id="CAK5035238.1"/>
    </source>
</evidence>
<evidence type="ECO:0000313" key="2">
    <source>
        <dbReference type="Proteomes" id="UP001497535"/>
    </source>
</evidence>
<gene>
    <name evidence="1" type="ORF">MENTE1834_LOCUS8687</name>
</gene>
<name>A0ACB0Y832_MELEN</name>
<dbReference type="EMBL" id="CAVMJV010000007">
    <property type="protein sequence ID" value="CAK5035238.1"/>
    <property type="molecule type" value="Genomic_DNA"/>
</dbReference>
<comment type="caution">
    <text evidence="1">The sequence shown here is derived from an EMBL/GenBank/DDBJ whole genome shotgun (WGS) entry which is preliminary data.</text>
</comment>